<dbReference type="GO" id="GO:0008270">
    <property type="term" value="F:zinc ion binding"/>
    <property type="evidence" value="ECO:0007669"/>
    <property type="project" value="InterPro"/>
</dbReference>
<dbReference type="GO" id="GO:0004519">
    <property type="term" value="F:endonuclease activity"/>
    <property type="evidence" value="ECO:0007669"/>
    <property type="project" value="InterPro"/>
</dbReference>
<accession>A0A7K1TMB9</accession>
<gene>
    <name evidence="3" type="ORF">GO988_23305</name>
</gene>
<dbReference type="GO" id="GO:0003676">
    <property type="term" value="F:nucleic acid binding"/>
    <property type="evidence" value="ECO:0007669"/>
    <property type="project" value="InterPro"/>
</dbReference>
<evidence type="ECO:0000259" key="2">
    <source>
        <dbReference type="Pfam" id="PF01844"/>
    </source>
</evidence>
<dbReference type="Proteomes" id="UP000441336">
    <property type="component" value="Unassembled WGS sequence"/>
</dbReference>
<comment type="caution">
    <text evidence="3">The sequence shown here is derived from an EMBL/GenBank/DDBJ whole genome shotgun (WGS) entry which is preliminary data.</text>
</comment>
<evidence type="ECO:0000256" key="1">
    <source>
        <dbReference type="SAM" id="MobiDB-lite"/>
    </source>
</evidence>
<organism evidence="3 4">
    <name type="scientific">Hymenobacter ginkgonis</name>
    <dbReference type="NCBI Taxonomy" id="2682976"/>
    <lineage>
        <taxon>Bacteria</taxon>
        <taxon>Pseudomonadati</taxon>
        <taxon>Bacteroidota</taxon>
        <taxon>Cytophagia</taxon>
        <taxon>Cytophagales</taxon>
        <taxon>Hymenobacteraceae</taxon>
        <taxon>Hymenobacter</taxon>
    </lineage>
</organism>
<evidence type="ECO:0000313" key="3">
    <source>
        <dbReference type="EMBL" id="MVN79271.1"/>
    </source>
</evidence>
<dbReference type="InterPro" id="IPR002711">
    <property type="entry name" value="HNH"/>
</dbReference>
<reference evidence="3 4" key="1">
    <citation type="submission" date="2019-12" db="EMBL/GenBank/DDBJ databases">
        <title>Hymenobacter sp. HMF4947 Genome sequencing and assembly.</title>
        <authorList>
            <person name="Kang H."/>
            <person name="Cha I."/>
            <person name="Kim H."/>
            <person name="Joh K."/>
        </authorList>
    </citation>
    <scope>NUCLEOTIDE SEQUENCE [LARGE SCALE GENOMIC DNA]</scope>
    <source>
        <strain evidence="3 4">HMF4947</strain>
    </source>
</reference>
<dbReference type="Pfam" id="PF01844">
    <property type="entry name" value="HNH"/>
    <property type="match status" value="1"/>
</dbReference>
<protein>
    <recommendedName>
        <fullName evidence="2">HNH domain-containing protein</fullName>
    </recommendedName>
</protein>
<proteinExistence type="predicted"/>
<name>A0A7K1TMB9_9BACT</name>
<feature type="region of interest" description="Disordered" evidence="1">
    <location>
        <begin position="136"/>
        <end position="155"/>
    </location>
</feature>
<sequence length="262" mass="30242">MWEPEAGDLVLHFYRHAWDGRPSYTQLCGFSFVHHPCQEVTLAPPSPGRWVAPAYYRVDLTQYQPLPTRLNPEDLNKHPDYLARVRQELVPNRPPRYPFSSYGPLIRVTQGQYLTRCTAHLYQVLQDALGVERTALDGPSLPATTTTTRRPTEYQEGQRKLREAYFFTRNPRLAAEAKRLHHYTCEVCGFNFEQHYGALGQDFAECHHKNPLAERPEELWAQGLTTSLDEVAVVCANCHRMLHRQRPALSVEALRAQWLATY</sequence>
<keyword evidence="4" id="KW-1185">Reference proteome</keyword>
<feature type="domain" description="HNH" evidence="2">
    <location>
        <begin position="185"/>
        <end position="244"/>
    </location>
</feature>
<dbReference type="AlphaFoldDB" id="A0A7K1TMB9"/>
<evidence type="ECO:0000313" key="4">
    <source>
        <dbReference type="Proteomes" id="UP000441336"/>
    </source>
</evidence>
<dbReference type="EMBL" id="WQKZ01000013">
    <property type="protein sequence ID" value="MVN79271.1"/>
    <property type="molecule type" value="Genomic_DNA"/>
</dbReference>